<dbReference type="AlphaFoldDB" id="B2IFR7"/>
<dbReference type="EMBL" id="CP001016">
    <property type="protein sequence ID" value="ACB94278.1"/>
    <property type="molecule type" value="Genomic_DNA"/>
</dbReference>
<keyword evidence="9 10" id="KW-0998">Cell outer membrane</keyword>
<comment type="similarity">
    <text evidence="1 10">Belongs to the alphaproteobacteria porin family.</text>
</comment>
<reference evidence="12" key="1">
    <citation type="submission" date="2008-03" db="EMBL/GenBank/DDBJ databases">
        <title>Complete sequence of chromosome of Beijerinckia indica subsp. indica ATCC 9039.</title>
        <authorList>
            <consortium name="US DOE Joint Genome Institute"/>
            <person name="Copeland A."/>
            <person name="Lucas S."/>
            <person name="Lapidus A."/>
            <person name="Glavina del Rio T."/>
            <person name="Dalin E."/>
            <person name="Tice H."/>
            <person name="Bruce D."/>
            <person name="Goodwin L."/>
            <person name="Pitluck S."/>
            <person name="LaButti K."/>
            <person name="Schmutz J."/>
            <person name="Larimer F."/>
            <person name="Land M."/>
            <person name="Hauser L."/>
            <person name="Kyrpides N."/>
            <person name="Mikhailova N."/>
            <person name="Dunfield P.F."/>
            <person name="Dedysh S.N."/>
            <person name="Liesack W."/>
            <person name="Saw J.H."/>
            <person name="Alam M."/>
            <person name="Chen Y."/>
            <person name="Murrell J.C."/>
            <person name="Richardson P."/>
        </authorList>
    </citation>
    <scope>NUCLEOTIDE SEQUENCE [LARGE SCALE GENOMIC DNA]</scope>
    <source>
        <strain evidence="12">ATCC 9039 / DSM 1715 / NCIMB 8712</strain>
    </source>
</reference>
<protein>
    <recommendedName>
        <fullName evidence="10">Porin</fullName>
    </recommendedName>
</protein>
<dbReference type="RefSeq" id="WP_012383636.1">
    <property type="nucleotide sequence ID" value="NC_010581.1"/>
</dbReference>
<dbReference type="GO" id="GO:0009279">
    <property type="term" value="C:cell outer membrane"/>
    <property type="evidence" value="ECO:0007669"/>
    <property type="project" value="UniProtKB-SubCell"/>
</dbReference>
<sequence>MTALLKYEFLSLFSEETPMFNNVSQVFGLSFGVSASLFAADFSMAADLPWHKSAPMEYVRVCDDFGAGFFYLPGTETCLKVGGLALTEMRLFDPSYSIGGNGFYGNGVARPVGGYLPSPSQYTNARSRDAYGFAILGRVELDARSKTEWGTVRAFMRVDAYYGSSQGAASGGLAQAPNTWNGSAGTSAPRETTTVNKAFIQFAGLTAGRAQSFFDFYADAYNFGSIRGSNATVALLAYTATLPDGWSTSISLEDQPSRRAAIGSTIAGYQAQPAGVRVPDIVGSFRLDRNWGAFQVSAAAHQVRASLFPSSALAIPPASYAFPSLTANEYGFAVQGGLMINADQIAAGDKFWLQGAYEKGAFSYIAGNNFSYSYGAVSQNRYMGSGISAMDNSVGWNPEVNSDCVFTGSGSCERQWGWAFVGAYKHYWIPSLSSSLFTSYLETHYSANALNGLGGAVGVANAKETRVGTNLIWTPLRGFDIGGEFAYINLTQTRPAGLASDTALVAAGLPAFKPSVNTYETRIRVQRAF</sequence>
<dbReference type="GO" id="GO:0046930">
    <property type="term" value="C:pore complex"/>
    <property type="evidence" value="ECO:0007669"/>
    <property type="project" value="UniProtKB-KW"/>
</dbReference>
<evidence type="ECO:0000256" key="5">
    <source>
        <dbReference type="ARBA" id="ARBA00022729"/>
    </source>
</evidence>
<organism evidence="11 12">
    <name type="scientific">Beijerinckia indica subsp. indica (strain ATCC 9039 / DSM 1715 / NCIMB 8712)</name>
    <dbReference type="NCBI Taxonomy" id="395963"/>
    <lineage>
        <taxon>Bacteria</taxon>
        <taxon>Pseudomonadati</taxon>
        <taxon>Pseudomonadota</taxon>
        <taxon>Alphaproteobacteria</taxon>
        <taxon>Hyphomicrobiales</taxon>
        <taxon>Beijerinckiaceae</taxon>
        <taxon>Beijerinckia</taxon>
    </lineage>
</organism>
<comment type="domain">
    <text evidence="10">Consists of 16-stranded beta-barrel sheets, with large surface-exposed loops, that form a transmembrane pore at the center of each barrel. The pore is partially ocluded by a peptide loop that folds into the pore lumen.</text>
</comment>
<dbReference type="Pfam" id="PF02530">
    <property type="entry name" value="Porin_2"/>
    <property type="match status" value="1"/>
</dbReference>
<evidence type="ECO:0000256" key="4">
    <source>
        <dbReference type="ARBA" id="ARBA00022692"/>
    </source>
</evidence>
<evidence type="ECO:0000256" key="3">
    <source>
        <dbReference type="ARBA" id="ARBA00022452"/>
    </source>
</evidence>
<keyword evidence="3 10" id="KW-1134">Transmembrane beta strand</keyword>
<reference evidence="11 12" key="2">
    <citation type="journal article" date="2010" name="J. Bacteriol.">
        <title>Complete genome sequence of Beijerinckia indica subsp. indica.</title>
        <authorList>
            <person name="Tamas I."/>
            <person name="Dedysh S.N."/>
            <person name="Liesack W."/>
            <person name="Stott M.B."/>
            <person name="Alam M."/>
            <person name="Murrell J.C."/>
            <person name="Dunfield P.F."/>
        </authorList>
    </citation>
    <scope>NUCLEOTIDE SEQUENCE [LARGE SCALE GENOMIC DNA]</scope>
    <source>
        <strain evidence="12">ATCC 9039 / DSM 1715 / NCIMB 8712</strain>
    </source>
</reference>
<keyword evidence="8 10" id="KW-0472">Membrane</keyword>
<dbReference type="STRING" id="395963.Bind_0628"/>
<keyword evidence="7 10" id="KW-0626">Porin</keyword>
<dbReference type="InterPro" id="IPR003684">
    <property type="entry name" value="Porin_alphabac"/>
</dbReference>
<keyword evidence="5" id="KW-0732">Signal</keyword>
<dbReference type="KEGG" id="bid:Bind_0628"/>
<evidence type="ECO:0000256" key="8">
    <source>
        <dbReference type="ARBA" id="ARBA00023136"/>
    </source>
</evidence>
<comment type="subcellular location">
    <subcellularLocation>
        <location evidence="10">Cell outer membrane</location>
        <topology evidence="10">Multi-pass membrane protein</topology>
    </subcellularLocation>
</comment>
<accession>B2IFR7</accession>
<dbReference type="GO" id="GO:0015288">
    <property type="term" value="F:porin activity"/>
    <property type="evidence" value="ECO:0007669"/>
    <property type="project" value="UniProtKB-KW"/>
</dbReference>
<evidence type="ECO:0000256" key="1">
    <source>
        <dbReference type="ARBA" id="ARBA00009521"/>
    </source>
</evidence>
<evidence type="ECO:0000256" key="7">
    <source>
        <dbReference type="ARBA" id="ARBA00023114"/>
    </source>
</evidence>
<evidence type="ECO:0000256" key="10">
    <source>
        <dbReference type="RuleBase" id="RU364005"/>
    </source>
</evidence>
<dbReference type="Proteomes" id="UP000001695">
    <property type="component" value="Chromosome"/>
</dbReference>
<keyword evidence="2 10" id="KW-0813">Transport</keyword>
<evidence type="ECO:0000256" key="6">
    <source>
        <dbReference type="ARBA" id="ARBA00023065"/>
    </source>
</evidence>
<comment type="function">
    <text evidence="10">Forms passive diffusion pores that allow small molecular weight hydrophilic materials across the outer membrane.</text>
</comment>
<gene>
    <name evidence="11" type="ordered locus">Bind_0628</name>
</gene>
<proteinExistence type="inferred from homology"/>
<dbReference type="GO" id="GO:0006811">
    <property type="term" value="P:monoatomic ion transport"/>
    <property type="evidence" value="ECO:0007669"/>
    <property type="project" value="UniProtKB-KW"/>
</dbReference>
<dbReference type="eggNOG" id="COG3203">
    <property type="taxonomic scope" value="Bacteria"/>
</dbReference>
<dbReference type="HOGENOM" id="CLU_044836_2_0_5"/>
<keyword evidence="12" id="KW-1185">Reference proteome</keyword>
<evidence type="ECO:0000313" key="12">
    <source>
        <dbReference type="Proteomes" id="UP000001695"/>
    </source>
</evidence>
<evidence type="ECO:0000313" key="11">
    <source>
        <dbReference type="EMBL" id="ACB94278.1"/>
    </source>
</evidence>
<keyword evidence="6 10" id="KW-0406">Ion transport</keyword>
<keyword evidence="4 10" id="KW-0812">Transmembrane</keyword>
<name>B2IFR7_BEII9</name>
<evidence type="ECO:0000256" key="2">
    <source>
        <dbReference type="ARBA" id="ARBA00022448"/>
    </source>
</evidence>
<evidence type="ECO:0000256" key="9">
    <source>
        <dbReference type="ARBA" id="ARBA00023237"/>
    </source>
</evidence>